<dbReference type="PANTHER" id="PTHR33048">
    <property type="entry name" value="PTH11-LIKE INTEGRAL MEMBRANE PROTEIN (AFU_ORTHOLOGUE AFUA_5G11245)"/>
    <property type="match status" value="1"/>
</dbReference>
<keyword evidence="4 7" id="KW-0472">Membrane</keyword>
<proteinExistence type="inferred from homology"/>
<comment type="subcellular location">
    <subcellularLocation>
        <location evidence="1">Membrane</location>
        <topology evidence="1">Multi-pass membrane protein</topology>
    </subcellularLocation>
</comment>
<dbReference type="AlphaFoldDB" id="A0A5N5X164"/>
<keyword evidence="2 7" id="KW-0812">Transmembrane</keyword>
<evidence type="ECO:0000256" key="6">
    <source>
        <dbReference type="SAM" id="MobiDB-lite"/>
    </source>
</evidence>
<feature type="compositionally biased region" description="Polar residues" evidence="6">
    <location>
        <begin position="344"/>
        <end position="357"/>
    </location>
</feature>
<dbReference type="InterPro" id="IPR052337">
    <property type="entry name" value="SAT4-like"/>
</dbReference>
<gene>
    <name evidence="9" type="ORF">BDV29DRAFT_133942</name>
</gene>
<evidence type="ECO:0000313" key="10">
    <source>
        <dbReference type="Proteomes" id="UP000326565"/>
    </source>
</evidence>
<feature type="domain" description="Rhodopsin" evidence="8">
    <location>
        <begin position="20"/>
        <end position="256"/>
    </location>
</feature>
<evidence type="ECO:0000256" key="3">
    <source>
        <dbReference type="ARBA" id="ARBA00022989"/>
    </source>
</evidence>
<evidence type="ECO:0000259" key="8">
    <source>
        <dbReference type="Pfam" id="PF20684"/>
    </source>
</evidence>
<reference evidence="9 10" key="1">
    <citation type="submission" date="2019-04" db="EMBL/GenBank/DDBJ databases">
        <title>Friends and foes A comparative genomics study of 23 Aspergillus species from section Flavi.</title>
        <authorList>
            <consortium name="DOE Joint Genome Institute"/>
            <person name="Kjaerbolling I."/>
            <person name="Vesth T."/>
            <person name="Frisvad J.C."/>
            <person name="Nybo J.L."/>
            <person name="Theobald S."/>
            <person name="Kildgaard S."/>
            <person name="Isbrandt T."/>
            <person name="Kuo A."/>
            <person name="Sato A."/>
            <person name="Lyhne E.K."/>
            <person name="Kogle M.E."/>
            <person name="Wiebenga A."/>
            <person name="Kun R.S."/>
            <person name="Lubbers R.J."/>
            <person name="Makela M.R."/>
            <person name="Barry K."/>
            <person name="Chovatia M."/>
            <person name="Clum A."/>
            <person name="Daum C."/>
            <person name="Haridas S."/>
            <person name="He G."/>
            <person name="LaButti K."/>
            <person name="Lipzen A."/>
            <person name="Mondo S."/>
            <person name="Riley R."/>
            <person name="Salamov A."/>
            <person name="Simmons B.A."/>
            <person name="Magnuson J.K."/>
            <person name="Henrissat B."/>
            <person name="Mortensen U.H."/>
            <person name="Larsen T.O."/>
            <person name="Devries R.P."/>
            <person name="Grigoriev I.V."/>
            <person name="Machida M."/>
            <person name="Baker S.E."/>
            <person name="Andersen M.R."/>
        </authorList>
    </citation>
    <scope>NUCLEOTIDE SEQUENCE [LARGE SCALE GENOMIC DNA]</scope>
    <source>
        <strain evidence="9 10">CBS 151.66</strain>
    </source>
</reference>
<evidence type="ECO:0000256" key="5">
    <source>
        <dbReference type="ARBA" id="ARBA00038359"/>
    </source>
</evidence>
<protein>
    <recommendedName>
        <fullName evidence="8">Rhodopsin domain-containing protein</fullName>
    </recommendedName>
</protein>
<feature type="transmembrane region" description="Helical" evidence="7">
    <location>
        <begin position="156"/>
        <end position="180"/>
    </location>
</feature>
<sequence>MYVVPVTITFLALSIVIVAVRLYTRLYLVHTAGWDDLVISVALLSEIGCFAFIMLEVHHGLGKDLNSLAPETVEAQLKALWASIPLYNLSLNLTKASMVLLYLRLFPLRYYQIILVVALIFVILSGLWMVFGSFFMCIPVRGAWDTSIPHSCISRAVIWGLNAALQIFTDMVIVILPMPLLTKLQLPRRQKIALIIVFALGTFVCAVSIVRLAALVEMIRSPDKTKHNAAAANWSFIEASVAIICACLPTLRPFIVRICPHIFLSQVNSEHRKPHIGIYDTTNPFRFPNLSFSASVTGNCSTNNDGREPSTHRHPDAEGIQVVSEVHWDMNAADSKEDTHSQRRLQPSGRSLSLSRS</sequence>
<dbReference type="GO" id="GO:0016020">
    <property type="term" value="C:membrane"/>
    <property type="evidence" value="ECO:0007669"/>
    <property type="project" value="UniProtKB-SubCell"/>
</dbReference>
<evidence type="ECO:0000256" key="2">
    <source>
        <dbReference type="ARBA" id="ARBA00022692"/>
    </source>
</evidence>
<evidence type="ECO:0000256" key="1">
    <source>
        <dbReference type="ARBA" id="ARBA00004141"/>
    </source>
</evidence>
<evidence type="ECO:0000256" key="4">
    <source>
        <dbReference type="ARBA" id="ARBA00023136"/>
    </source>
</evidence>
<dbReference type="Pfam" id="PF20684">
    <property type="entry name" value="Fung_rhodopsin"/>
    <property type="match status" value="1"/>
</dbReference>
<dbReference type="Proteomes" id="UP000326565">
    <property type="component" value="Unassembled WGS sequence"/>
</dbReference>
<dbReference type="OrthoDB" id="10017208at2759"/>
<feature type="transmembrane region" description="Helical" evidence="7">
    <location>
        <begin position="234"/>
        <end position="255"/>
    </location>
</feature>
<dbReference type="InterPro" id="IPR049326">
    <property type="entry name" value="Rhodopsin_dom_fungi"/>
</dbReference>
<feature type="transmembrane region" description="Helical" evidence="7">
    <location>
        <begin position="36"/>
        <end position="59"/>
    </location>
</feature>
<feature type="transmembrane region" description="Helical" evidence="7">
    <location>
        <begin position="79"/>
        <end position="103"/>
    </location>
</feature>
<name>A0A5N5X164_9EURO</name>
<evidence type="ECO:0000313" key="9">
    <source>
        <dbReference type="EMBL" id="KAB8073725.1"/>
    </source>
</evidence>
<feature type="transmembrane region" description="Helical" evidence="7">
    <location>
        <begin position="110"/>
        <end position="136"/>
    </location>
</feature>
<accession>A0A5N5X164</accession>
<feature type="transmembrane region" description="Helical" evidence="7">
    <location>
        <begin position="192"/>
        <end position="214"/>
    </location>
</feature>
<feature type="transmembrane region" description="Helical" evidence="7">
    <location>
        <begin position="6"/>
        <end position="24"/>
    </location>
</feature>
<dbReference type="EMBL" id="ML732222">
    <property type="protein sequence ID" value="KAB8073725.1"/>
    <property type="molecule type" value="Genomic_DNA"/>
</dbReference>
<feature type="region of interest" description="Disordered" evidence="6">
    <location>
        <begin position="332"/>
        <end position="357"/>
    </location>
</feature>
<evidence type="ECO:0000256" key="7">
    <source>
        <dbReference type="SAM" id="Phobius"/>
    </source>
</evidence>
<keyword evidence="10" id="KW-1185">Reference proteome</keyword>
<organism evidence="9 10">
    <name type="scientific">Aspergillus leporis</name>
    <dbReference type="NCBI Taxonomy" id="41062"/>
    <lineage>
        <taxon>Eukaryota</taxon>
        <taxon>Fungi</taxon>
        <taxon>Dikarya</taxon>
        <taxon>Ascomycota</taxon>
        <taxon>Pezizomycotina</taxon>
        <taxon>Eurotiomycetes</taxon>
        <taxon>Eurotiomycetidae</taxon>
        <taxon>Eurotiales</taxon>
        <taxon>Aspergillaceae</taxon>
        <taxon>Aspergillus</taxon>
        <taxon>Aspergillus subgen. Circumdati</taxon>
    </lineage>
</organism>
<dbReference type="PANTHER" id="PTHR33048:SF47">
    <property type="entry name" value="INTEGRAL MEMBRANE PROTEIN-RELATED"/>
    <property type="match status" value="1"/>
</dbReference>
<keyword evidence="3 7" id="KW-1133">Transmembrane helix</keyword>
<comment type="similarity">
    <text evidence="5">Belongs to the SAT4 family.</text>
</comment>